<evidence type="ECO:0000256" key="1">
    <source>
        <dbReference type="SAM" id="Phobius"/>
    </source>
</evidence>
<name>A0A117Q9N0_STRCK</name>
<protein>
    <submittedName>
        <fullName evidence="2">Uncharacterized protein</fullName>
    </submittedName>
</protein>
<evidence type="ECO:0000313" key="2">
    <source>
        <dbReference type="EMBL" id="KUN16243.1"/>
    </source>
</evidence>
<evidence type="ECO:0000313" key="3">
    <source>
        <dbReference type="Proteomes" id="UP000053398"/>
    </source>
</evidence>
<keyword evidence="1" id="KW-0812">Transmembrane</keyword>
<sequence>MNATDLLRYAKVHRGLAILAGTAAVALVSAFFGGTPIALPSIGSGGIRTGVPFRHELPLLSAVFLTAALDGPMSTQDEMGAPQMHRFRAAYCTVLTLMACSVSFGAEAVAMGYEAGVVFVRSLLIWFGLALISVRLLGHQLGWAIPLGSAFFLIWYPRSRWDWTAHPATDLFSWAVAATALFVGVGAAAATEWRRKTFLRHR</sequence>
<reference evidence="2 3" key="1">
    <citation type="submission" date="2015-10" db="EMBL/GenBank/DDBJ databases">
        <title>Draft genome sequence of Streptomyces corchorusii DSM 40340, type strain for the species Streptomyces corchorusii.</title>
        <authorList>
            <person name="Ruckert C."/>
            <person name="Winkler A."/>
            <person name="Kalinowski J."/>
            <person name="Kampfer P."/>
            <person name="Glaeser S."/>
        </authorList>
    </citation>
    <scope>NUCLEOTIDE SEQUENCE [LARGE SCALE GENOMIC DNA]</scope>
    <source>
        <strain evidence="2 3">DSM 40340</strain>
    </source>
</reference>
<keyword evidence="1" id="KW-0472">Membrane</keyword>
<dbReference type="AlphaFoldDB" id="A0A117Q9N0"/>
<proteinExistence type="predicted"/>
<gene>
    <name evidence="2" type="ORF">AQJ11_40355</name>
</gene>
<keyword evidence="1" id="KW-1133">Transmembrane helix</keyword>
<feature type="transmembrane region" description="Helical" evidence="1">
    <location>
        <begin position="112"/>
        <end position="134"/>
    </location>
</feature>
<feature type="transmembrane region" description="Helical" evidence="1">
    <location>
        <begin position="171"/>
        <end position="193"/>
    </location>
</feature>
<dbReference type="EMBL" id="LMWP01000058">
    <property type="protein sequence ID" value="KUN16243.1"/>
    <property type="molecule type" value="Genomic_DNA"/>
</dbReference>
<feature type="transmembrane region" description="Helical" evidence="1">
    <location>
        <begin position="16"/>
        <end position="37"/>
    </location>
</feature>
<comment type="caution">
    <text evidence="2">The sequence shown here is derived from an EMBL/GenBank/DDBJ whole genome shotgun (WGS) entry which is preliminary data.</text>
</comment>
<organism evidence="2 3">
    <name type="scientific">Streptomyces corchorusii</name>
    <name type="common">Streptomyces chibaensis</name>
    <dbReference type="NCBI Taxonomy" id="1903"/>
    <lineage>
        <taxon>Bacteria</taxon>
        <taxon>Bacillati</taxon>
        <taxon>Actinomycetota</taxon>
        <taxon>Actinomycetes</taxon>
        <taxon>Kitasatosporales</taxon>
        <taxon>Streptomycetaceae</taxon>
        <taxon>Streptomyces</taxon>
    </lineage>
</organism>
<keyword evidence="3" id="KW-1185">Reference proteome</keyword>
<dbReference type="RefSeq" id="WP_059266725.1">
    <property type="nucleotide sequence ID" value="NZ_KQ948374.1"/>
</dbReference>
<accession>A0A117Q9N0</accession>
<feature type="transmembrane region" description="Helical" evidence="1">
    <location>
        <begin position="141"/>
        <end position="159"/>
    </location>
</feature>
<dbReference type="Proteomes" id="UP000053398">
    <property type="component" value="Unassembled WGS sequence"/>
</dbReference>